<dbReference type="Pfam" id="PF00069">
    <property type="entry name" value="Pkinase"/>
    <property type="match status" value="1"/>
</dbReference>
<dbReference type="InterPro" id="IPR011009">
    <property type="entry name" value="Kinase-like_dom_sf"/>
</dbReference>
<dbReference type="PROSITE" id="PS00108">
    <property type="entry name" value="PROTEIN_KINASE_ST"/>
    <property type="match status" value="1"/>
</dbReference>
<proteinExistence type="predicted"/>
<accession>A0A6A7BYA5</accession>
<dbReference type="GO" id="GO:0004674">
    <property type="term" value="F:protein serine/threonine kinase activity"/>
    <property type="evidence" value="ECO:0007669"/>
    <property type="project" value="TreeGrafter"/>
</dbReference>
<dbReference type="InterPro" id="IPR008271">
    <property type="entry name" value="Ser/Thr_kinase_AS"/>
</dbReference>
<dbReference type="PANTHER" id="PTHR44167">
    <property type="entry name" value="OVARIAN-SPECIFIC SERINE/THREONINE-PROTEIN KINASE LOK-RELATED"/>
    <property type="match status" value="1"/>
</dbReference>
<protein>
    <submittedName>
        <fullName evidence="3">Kinase-like protein</fullName>
    </submittedName>
</protein>
<keyword evidence="4" id="KW-1185">Reference proteome</keyword>
<feature type="domain" description="Protein kinase" evidence="2">
    <location>
        <begin position="30"/>
        <end position="380"/>
    </location>
</feature>
<dbReference type="InterPro" id="IPR000719">
    <property type="entry name" value="Prot_kinase_dom"/>
</dbReference>
<evidence type="ECO:0000313" key="3">
    <source>
        <dbReference type="EMBL" id="KAF2859689.1"/>
    </source>
</evidence>
<dbReference type="GO" id="GO:0044773">
    <property type="term" value="P:mitotic DNA damage checkpoint signaling"/>
    <property type="evidence" value="ECO:0007669"/>
    <property type="project" value="TreeGrafter"/>
</dbReference>
<dbReference type="Proteomes" id="UP000799421">
    <property type="component" value="Unassembled WGS sequence"/>
</dbReference>
<keyword evidence="3" id="KW-0418">Kinase</keyword>
<dbReference type="EMBL" id="MU005990">
    <property type="protein sequence ID" value="KAF2859689.1"/>
    <property type="molecule type" value="Genomic_DNA"/>
</dbReference>
<dbReference type="OrthoDB" id="5979581at2759"/>
<feature type="compositionally biased region" description="Basic and acidic residues" evidence="1">
    <location>
        <begin position="442"/>
        <end position="453"/>
    </location>
</feature>
<dbReference type="SUPFAM" id="SSF56112">
    <property type="entry name" value="Protein kinase-like (PK-like)"/>
    <property type="match status" value="1"/>
</dbReference>
<dbReference type="Gene3D" id="1.10.510.10">
    <property type="entry name" value="Transferase(Phosphotransferase) domain 1"/>
    <property type="match status" value="1"/>
</dbReference>
<keyword evidence="3" id="KW-0808">Transferase</keyword>
<dbReference type="SMART" id="SM00220">
    <property type="entry name" value="S_TKc"/>
    <property type="match status" value="1"/>
</dbReference>
<feature type="compositionally biased region" description="Low complexity" evidence="1">
    <location>
        <begin position="117"/>
        <end position="131"/>
    </location>
</feature>
<evidence type="ECO:0000313" key="4">
    <source>
        <dbReference type="Proteomes" id="UP000799421"/>
    </source>
</evidence>
<feature type="region of interest" description="Disordered" evidence="1">
    <location>
        <begin position="100"/>
        <end position="134"/>
    </location>
</feature>
<dbReference type="PANTHER" id="PTHR44167:SF24">
    <property type="entry name" value="SERINE_THREONINE-PROTEIN KINASE CHK2"/>
    <property type="match status" value="1"/>
</dbReference>
<feature type="region of interest" description="Disordered" evidence="1">
    <location>
        <begin position="401"/>
        <end position="532"/>
    </location>
</feature>
<reference evidence="3" key="1">
    <citation type="journal article" date="2020" name="Stud. Mycol.">
        <title>101 Dothideomycetes genomes: a test case for predicting lifestyles and emergence of pathogens.</title>
        <authorList>
            <person name="Haridas S."/>
            <person name="Albert R."/>
            <person name="Binder M."/>
            <person name="Bloem J."/>
            <person name="Labutti K."/>
            <person name="Salamov A."/>
            <person name="Andreopoulos B."/>
            <person name="Baker S."/>
            <person name="Barry K."/>
            <person name="Bills G."/>
            <person name="Bluhm B."/>
            <person name="Cannon C."/>
            <person name="Castanera R."/>
            <person name="Culley D."/>
            <person name="Daum C."/>
            <person name="Ezra D."/>
            <person name="Gonzalez J."/>
            <person name="Henrissat B."/>
            <person name="Kuo A."/>
            <person name="Liang C."/>
            <person name="Lipzen A."/>
            <person name="Lutzoni F."/>
            <person name="Magnuson J."/>
            <person name="Mondo S."/>
            <person name="Nolan M."/>
            <person name="Ohm R."/>
            <person name="Pangilinan J."/>
            <person name="Park H.-J."/>
            <person name="Ramirez L."/>
            <person name="Alfaro M."/>
            <person name="Sun H."/>
            <person name="Tritt A."/>
            <person name="Yoshinaga Y."/>
            <person name="Zwiers L.-H."/>
            <person name="Turgeon B."/>
            <person name="Goodwin S."/>
            <person name="Spatafora J."/>
            <person name="Crous P."/>
            <person name="Grigoriev I."/>
        </authorList>
    </citation>
    <scope>NUCLEOTIDE SEQUENCE</scope>
    <source>
        <strain evidence="3">CBS 480.64</strain>
    </source>
</reference>
<sequence>MSLQIEPENKMEKNHLRPGLVLTATSGKTYMCVSPLGQPNVYTGIETTSSSNPTNPKIVILKSPNQTEKPPYLTFQNEIRIHSMFPDAKGIRKVVDFVPSSSGPEGAEVKGTSDLVASTPSDDPSAPSSDGPTPPILILEAFSTTLWSARTTRPLTDNEIKTIARGILEGLREIHAKGYVYTDLKMENVLVNNFSPSAEPATPEAASQLEVKLGDLGLVEPPAKGKSQPITYRAPEVYFKSELNRPIDIWAFGLVVCHLLEARSEAGFKEVGMYDGLPSASVSSREAPSGVKGSVAGRERAVMERLVCDYDLAGEGQGYYGDVLGKGGRRAETKEAENPQWNRLAERGLSEREIAFVQWVLQPDPTKRPTVEEILACEWLNGDERGRGWADRLKSWFVEENGQKRRSMSRGNNGKGSRRGSSGKREAKQPKKRPSMTLLWGSKKEKEADKEDAIVEDANANAKPGAEENKNEDALPSPAPNDPLESVCTPTEKRRDEDDSFFDAHDSHDRGPQMATGISPNAAKGGTFLSYH</sequence>
<gene>
    <name evidence="3" type="ORF">K470DRAFT_258692</name>
</gene>
<dbReference type="AlphaFoldDB" id="A0A6A7BYA5"/>
<evidence type="ECO:0000256" key="1">
    <source>
        <dbReference type="SAM" id="MobiDB-lite"/>
    </source>
</evidence>
<feature type="compositionally biased region" description="Basic and acidic residues" evidence="1">
    <location>
        <begin position="491"/>
        <end position="511"/>
    </location>
</feature>
<organism evidence="3 4">
    <name type="scientific">Piedraia hortae CBS 480.64</name>
    <dbReference type="NCBI Taxonomy" id="1314780"/>
    <lineage>
        <taxon>Eukaryota</taxon>
        <taxon>Fungi</taxon>
        <taxon>Dikarya</taxon>
        <taxon>Ascomycota</taxon>
        <taxon>Pezizomycotina</taxon>
        <taxon>Dothideomycetes</taxon>
        <taxon>Dothideomycetidae</taxon>
        <taxon>Capnodiales</taxon>
        <taxon>Piedraiaceae</taxon>
        <taxon>Piedraia</taxon>
    </lineage>
</organism>
<dbReference type="GO" id="GO:0005634">
    <property type="term" value="C:nucleus"/>
    <property type="evidence" value="ECO:0007669"/>
    <property type="project" value="TreeGrafter"/>
</dbReference>
<dbReference type="PROSITE" id="PS50011">
    <property type="entry name" value="PROTEIN_KINASE_DOM"/>
    <property type="match status" value="1"/>
</dbReference>
<evidence type="ECO:0000259" key="2">
    <source>
        <dbReference type="PROSITE" id="PS50011"/>
    </source>
</evidence>
<name>A0A6A7BYA5_9PEZI</name>
<dbReference type="GO" id="GO:0005524">
    <property type="term" value="F:ATP binding"/>
    <property type="evidence" value="ECO:0007669"/>
    <property type="project" value="InterPro"/>
</dbReference>